<dbReference type="SUPFAM" id="SSF89550">
    <property type="entry name" value="PHP domain-like"/>
    <property type="match status" value="1"/>
</dbReference>
<comment type="similarity">
    <text evidence="2">Belongs to the PHP hydrolase family. HisK subfamily.</text>
</comment>
<evidence type="ECO:0000256" key="1">
    <source>
        <dbReference type="ARBA" id="ARBA00004970"/>
    </source>
</evidence>
<reference evidence="9 10" key="1">
    <citation type="journal article" date="2019" name="Int. J. Syst. Evol. Microbiol.">
        <title>The Global Catalogue of Microorganisms (GCM) 10K type strain sequencing project: providing services to taxonomists for standard genome sequencing and annotation.</title>
        <authorList>
            <consortium name="The Broad Institute Genomics Platform"/>
            <consortium name="The Broad Institute Genome Sequencing Center for Infectious Disease"/>
            <person name="Wu L."/>
            <person name="Ma J."/>
        </authorList>
    </citation>
    <scope>NUCLEOTIDE SEQUENCE [LARGE SCALE GENOMIC DNA]</scope>
    <source>
        <strain evidence="9 10">CGMCC 1.12563</strain>
    </source>
</reference>
<protein>
    <recommendedName>
        <fullName evidence="3">histidinol-phosphatase</fullName>
        <ecNumber evidence="3">3.1.3.15</ecNumber>
    </recommendedName>
</protein>
<dbReference type="Gene3D" id="3.20.20.140">
    <property type="entry name" value="Metal-dependent hydrolases"/>
    <property type="match status" value="1"/>
</dbReference>
<keyword evidence="4" id="KW-0028">Amino-acid biosynthesis</keyword>
<evidence type="ECO:0000313" key="10">
    <source>
        <dbReference type="Proteomes" id="UP001597187"/>
    </source>
</evidence>
<dbReference type="PANTHER" id="PTHR21039:SF0">
    <property type="entry name" value="HISTIDINOL-PHOSPHATASE"/>
    <property type="match status" value="1"/>
</dbReference>
<comment type="pathway">
    <text evidence="1">Amino-acid biosynthesis; L-histidine biosynthesis; L-histidine from 5-phospho-alpha-D-ribose 1-diphosphate: step 8/9.</text>
</comment>
<evidence type="ECO:0000259" key="8">
    <source>
        <dbReference type="Pfam" id="PF02811"/>
    </source>
</evidence>
<comment type="catalytic activity">
    <reaction evidence="7">
        <text>L-histidinol phosphate + H2O = L-histidinol + phosphate</text>
        <dbReference type="Rhea" id="RHEA:14465"/>
        <dbReference type="ChEBI" id="CHEBI:15377"/>
        <dbReference type="ChEBI" id="CHEBI:43474"/>
        <dbReference type="ChEBI" id="CHEBI:57699"/>
        <dbReference type="ChEBI" id="CHEBI:57980"/>
        <dbReference type="EC" id="3.1.3.15"/>
    </reaction>
</comment>
<keyword evidence="6" id="KW-0368">Histidine biosynthesis</keyword>
<evidence type="ECO:0000313" key="9">
    <source>
        <dbReference type="EMBL" id="MFD1511791.1"/>
    </source>
</evidence>
<evidence type="ECO:0000256" key="2">
    <source>
        <dbReference type="ARBA" id="ARBA00009152"/>
    </source>
</evidence>
<comment type="caution">
    <text evidence="9">The sequence shown here is derived from an EMBL/GenBank/DDBJ whole genome shotgun (WGS) entry which is preliminary data.</text>
</comment>
<evidence type="ECO:0000256" key="6">
    <source>
        <dbReference type="ARBA" id="ARBA00023102"/>
    </source>
</evidence>
<dbReference type="EMBL" id="JBHUDC010000001">
    <property type="protein sequence ID" value="MFD1511791.1"/>
    <property type="molecule type" value="Genomic_DNA"/>
</dbReference>
<gene>
    <name evidence="9" type="ORF">ACFSBT_00685</name>
</gene>
<keyword evidence="5" id="KW-0378">Hydrolase</keyword>
<proteinExistence type="inferred from homology"/>
<dbReference type="InterPro" id="IPR004013">
    <property type="entry name" value="PHP_dom"/>
</dbReference>
<dbReference type="PANTHER" id="PTHR21039">
    <property type="entry name" value="HISTIDINOL PHOSPHATASE-RELATED"/>
    <property type="match status" value="1"/>
</dbReference>
<name>A0ABD6APM1_9EURY</name>
<dbReference type="InterPro" id="IPR016195">
    <property type="entry name" value="Pol/histidinol_Pase-like"/>
</dbReference>
<organism evidence="9 10">
    <name type="scientific">Halomarina rubra</name>
    <dbReference type="NCBI Taxonomy" id="2071873"/>
    <lineage>
        <taxon>Archaea</taxon>
        <taxon>Methanobacteriati</taxon>
        <taxon>Methanobacteriota</taxon>
        <taxon>Stenosarchaea group</taxon>
        <taxon>Halobacteria</taxon>
        <taxon>Halobacteriales</taxon>
        <taxon>Natronomonadaceae</taxon>
        <taxon>Halomarina</taxon>
    </lineage>
</organism>
<dbReference type="Proteomes" id="UP001597187">
    <property type="component" value="Unassembled WGS sequence"/>
</dbReference>
<feature type="domain" description="PHP" evidence="8">
    <location>
        <begin position="3"/>
        <end position="193"/>
    </location>
</feature>
<evidence type="ECO:0000256" key="7">
    <source>
        <dbReference type="ARBA" id="ARBA00049158"/>
    </source>
</evidence>
<dbReference type="AlphaFoldDB" id="A0ABD6APM1"/>
<evidence type="ECO:0000256" key="4">
    <source>
        <dbReference type="ARBA" id="ARBA00022605"/>
    </source>
</evidence>
<dbReference type="InterPro" id="IPR010140">
    <property type="entry name" value="Histidinol_P_phosphatase_HisJ"/>
</dbReference>
<accession>A0ABD6APM1</accession>
<keyword evidence="10" id="KW-1185">Reference proteome</keyword>
<evidence type="ECO:0000256" key="5">
    <source>
        <dbReference type="ARBA" id="ARBA00022801"/>
    </source>
</evidence>
<dbReference type="Pfam" id="PF02811">
    <property type="entry name" value="PHP"/>
    <property type="match status" value="1"/>
</dbReference>
<dbReference type="GO" id="GO:0000105">
    <property type="term" value="P:L-histidine biosynthetic process"/>
    <property type="evidence" value="ECO:0007669"/>
    <property type="project" value="UniProtKB-KW"/>
</dbReference>
<dbReference type="EC" id="3.1.3.15" evidence="3"/>
<dbReference type="GO" id="GO:0004401">
    <property type="term" value="F:histidinol-phosphatase activity"/>
    <property type="evidence" value="ECO:0007669"/>
    <property type="project" value="UniProtKB-EC"/>
</dbReference>
<dbReference type="RefSeq" id="WP_250871776.1">
    <property type="nucleotide sequence ID" value="NZ_JALXFV010000001.1"/>
</dbReference>
<sequence>MHDYHVHSNYSDGTFLWHMCAAAEEAELDGIGFADHCNVSARDPQRREKQLFGFNLDATYERRRAGIEHLRERYDFRIYDAVEMDYLPDEEERIAAFLDDAGFDYAVGSVHSVDDRNVQGAGQFRSMSDAERRAVADDYYDTLVSLVESELFDIAAHADLLERTEPLRGFATDDHYDRVARAFADSRTVPEINAGRVLRDYGELHPAPRFFEVLREHDVPFVLGSDSHDPDEIRPRGRRLQQFCDETGLEPVELDL</sequence>
<evidence type="ECO:0000256" key="3">
    <source>
        <dbReference type="ARBA" id="ARBA00013085"/>
    </source>
</evidence>